<sequence>MSTSTATITADSSTTDIVQGFFAAFGSGDLESLLSLFADEVDWDVPGAPSVPWTGRRTSKAELAEFFAVAGQEVAATEEFAVDTVVAQGRTAVALGRFTHVIRRTGKKFSSRFALHVAVADGHITLYHMFEDGHAAAVAFAA</sequence>
<dbReference type="SUPFAM" id="SSF54427">
    <property type="entry name" value="NTF2-like"/>
    <property type="match status" value="1"/>
</dbReference>
<dbReference type="Proteomes" id="UP000181951">
    <property type="component" value="Unassembled WGS sequence"/>
</dbReference>
<organism evidence="2 3">
    <name type="scientific">Actinacidiphila rubida</name>
    <dbReference type="NCBI Taxonomy" id="310780"/>
    <lineage>
        <taxon>Bacteria</taxon>
        <taxon>Bacillati</taxon>
        <taxon>Actinomycetota</taxon>
        <taxon>Actinomycetes</taxon>
        <taxon>Kitasatosporales</taxon>
        <taxon>Streptomycetaceae</taxon>
        <taxon>Actinacidiphila</taxon>
    </lineage>
</organism>
<dbReference type="InterPro" id="IPR037401">
    <property type="entry name" value="SnoaL-like"/>
</dbReference>
<dbReference type="Gene3D" id="3.10.450.50">
    <property type="match status" value="1"/>
</dbReference>
<proteinExistence type="predicted"/>
<evidence type="ECO:0000259" key="1">
    <source>
        <dbReference type="Pfam" id="PF12680"/>
    </source>
</evidence>
<name>A0A1H8KBY7_9ACTN</name>
<evidence type="ECO:0000313" key="3">
    <source>
        <dbReference type="Proteomes" id="UP000181951"/>
    </source>
</evidence>
<dbReference type="Pfam" id="PF12680">
    <property type="entry name" value="SnoaL_2"/>
    <property type="match status" value="1"/>
</dbReference>
<evidence type="ECO:0000313" key="2">
    <source>
        <dbReference type="EMBL" id="SEN90483.1"/>
    </source>
</evidence>
<reference evidence="2 3" key="1">
    <citation type="submission" date="2016-10" db="EMBL/GenBank/DDBJ databases">
        <authorList>
            <person name="de Groot N.N."/>
        </authorList>
    </citation>
    <scope>NUCLEOTIDE SEQUENCE [LARGE SCALE GENOMIC DNA]</scope>
    <source>
        <strain evidence="2 3">CGMCC 4.2026</strain>
    </source>
</reference>
<dbReference type="AlphaFoldDB" id="A0A1H8KBY7"/>
<dbReference type="PANTHER" id="PTHR41252:SF1">
    <property type="entry name" value="BLR2505 PROTEIN"/>
    <property type="match status" value="1"/>
</dbReference>
<keyword evidence="3" id="KW-1185">Reference proteome</keyword>
<dbReference type="InterPro" id="IPR032710">
    <property type="entry name" value="NTF2-like_dom_sf"/>
</dbReference>
<dbReference type="STRING" id="310780.SAMN05216267_1012122"/>
<dbReference type="PANTHER" id="PTHR41252">
    <property type="entry name" value="BLR2505 PROTEIN"/>
    <property type="match status" value="1"/>
</dbReference>
<gene>
    <name evidence="2" type="ORF">SAMN05216267_1012122</name>
</gene>
<protein>
    <recommendedName>
        <fullName evidence="1">SnoaL-like domain-containing protein</fullName>
    </recommendedName>
</protein>
<dbReference type="EMBL" id="FODD01000012">
    <property type="protein sequence ID" value="SEN90483.1"/>
    <property type="molecule type" value="Genomic_DNA"/>
</dbReference>
<feature type="domain" description="SnoaL-like" evidence="1">
    <location>
        <begin position="18"/>
        <end position="126"/>
    </location>
</feature>
<accession>A0A1H8KBY7</accession>
<dbReference type="RefSeq" id="WP_069464148.1">
    <property type="nucleotide sequence ID" value="NZ_FODD01000012.1"/>
</dbReference>